<dbReference type="InterPro" id="IPR032436">
    <property type="entry name" value="URB1_C"/>
</dbReference>
<feature type="compositionally biased region" description="Polar residues" evidence="1">
    <location>
        <begin position="770"/>
        <end position="780"/>
    </location>
</feature>
<comment type="caution">
    <text evidence="3">The sequence shown here is derived from an EMBL/GenBank/DDBJ whole genome shotgun (WGS) entry which is preliminary data.</text>
</comment>
<dbReference type="Proteomes" id="UP000269221">
    <property type="component" value="Unassembled WGS sequence"/>
</dbReference>
<reference evidence="3 4" key="1">
    <citation type="submission" date="2018-07" db="EMBL/GenBank/DDBJ databases">
        <title>A high quality draft genome assembly of the barn swallow (H. rustica rustica).</title>
        <authorList>
            <person name="Formenti G."/>
            <person name="Chiara M."/>
            <person name="Poveda L."/>
            <person name="Francoijs K.-J."/>
            <person name="Bonisoli-Alquati A."/>
            <person name="Canova L."/>
            <person name="Gianfranceschi L."/>
            <person name="Horner D.S."/>
            <person name="Saino N."/>
        </authorList>
    </citation>
    <scope>NUCLEOTIDE SEQUENCE [LARGE SCALE GENOMIC DNA]</scope>
    <source>
        <strain evidence="3">Chelidonia</strain>
        <tissue evidence="3">Blood</tissue>
    </source>
</reference>
<protein>
    <recommendedName>
        <fullName evidence="2">URB1 C-terminal domain-containing protein</fullName>
    </recommendedName>
</protein>
<name>A0A3M0K9M0_HIRRU</name>
<evidence type="ECO:0000313" key="3">
    <source>
        <dbReference type="EMBL" id="RMC07750.1"/>
    </source>
</evidence>
<feature type="region of interest" description="Disordered" evidence="1">
    <location>
        <begin position="770"/>
        <end position="792"/>
    </location>
</feature>
<dbReference type="AlphaFoldDB" id="A0A3M0K9M0"/>
<dbReference type="GO" id="GO:0005730">
    <property type="term" value="C:nucleolus"/>
    <property type="evidence" value="ECO:0007669"/>
    <property type="project" value="TreeGrafter"/>
</dbReference>
<accession>A0A3M0K9M0</accession>
<dbReference type="GO" id="GO:0000466">
    <property type="term" value="P:maturation of 5.8S rRNA from tricistronic rRNA transcript (SSU-rRNA, 5.8S rRNA, LSU-rRNA)"/>
    <property type="evidence" value="ECO:0007669"/>
    <property type="project" value="TreeGrafter"/>
</dbReference>
<dbReference type="GO" id="GO:0000463">
    <property type="term" value="P:maturation of LSU-rRNA from tricistronic rRNA transcript (SSU-rRNA, 5.8S rRNA, LSU-rRNA)"/>
    <property type="evidence" value="ECO:0007669"/>
    <property type="project" value="TreeGrafter"/>
</dbReference>
<dbReference type="EMBL" id="QRBI01000120">
    <property type="protein sequence ID" value="RMC07750.1"/>
    <property type="molecule type" value="Genomic_DNA"/>
</dbReference>
<dbReference type="InterPro" id="IPR039844">
    <property type="entry name" value="URB1"/>
</dbReference>
<dbReference type="OrthoDB" id="72892at2759"/>
<evidence type="ECO:0000313" key="4">
    <source>
        <dbReference type="Proteomes" id="UP000269221"/>
    </source>
</evidence>
<evidence type="ECO:0000256" key="1">
    <source>
        <dbReference type="SAM" id="MobiDB-lite"/>
    </source>
</evidence>
<feature type="domain" description="URB1 C-terminal" evidence="2">
    <location>
        <begin position="157"/>
        <end position="346"/>
    </location>
</feature>
<dbReference type="STRING" id="333673.A0A3M0K9M0"/>
<dbReference type="Pfam" id="PF16201">
    <property type="entry name" value="NopRA1"/>
    <property type="match status" value="1"/>
</dbReference>
<dbReference type="SUPFAM" id="SSF48371">
    <property type="entry name" value="ARM repeat"/>
    <property type="match status" value="1"/>
</dbReference>
<sequence>MKGLAAVYSSSKDESKQEVERSMLLRLEELLCVVEEVDPEDWCSLVKTGLKILLWGPAAVEHHKTCKSLGKSLWQQPSMEEILCLLDREKMMKTILSFPQHRRLLPSQGIQESLYKDETVKSLDDFYDPCFLLQLFSELTRPECVVACHKFVEVNALGLTVAALSSYDSNMRAAAYFVLASFRGHLEGARFRERSQLLYLLDAVQNGIRQPNLRFTFSLTLYVARVAQQILKPEEHMYIKVNRFLLSHRYLDLRKVPGFFQLFYSFDFEYKTEREWILRFLGEGLRDKHCYELYDYQRIFQVVLSFFNSPLCDEGSQSRILEILQSAARVTRAAYELIQDHSLLTWVLHSLEKRFLENKVINKIISLLHTLWLTNLGDKRENKNQSQEKRKLLPIQLVNEFLYVLVTLIKHIRTNVDLAKLAEFFSTLSSVLEYRAVVAEAFREMRRFTVNDSVLSSRELLLLLHKWSLICKDMQLQEDLQALAQKYQNKELLKNIKDKNKPQASSHVYRHIRKKNEVEEDDAAADVEVSELEKCREHLNSILAHWDPVFPAPPSTQGGETLRAGEPGGEAMAVTCASTHVVTKWLVRSLAGQSLLREQDVSPVLRWLQNRVLPHLAATREMLMDETLRNNLFRLYARLCQASSTSAGLSRELGVLSSIMLQLLEEQGLASTFHELVKSLHLSAATEEDADRTAPAQKVLHVTDTHVTKRGTQKFSGPWQREQQQMVLESFCEPLFVLGKCWTRTDTEFLGTLAEREKQQMVLGEFLSPTGSKRSLASTPSQPPMSAFPMGSPAQKVLHVTDTHVTKRGTQKFSGPWQREQQQMVLESFCEPLFVLGKCWTRTDTEFLGTLAEREKQQMVLGEFLLKMELLS</sequence>
<gene>
    <name evidence="3" type="ORF">DUI87_17232</name>
</gene>
<proteinExistence type="predicted"/>
<dbReference type="InterPro" id="IPR016024">
    <property type="entry name" value="ARM-type_fold"/>
</dbReference>
<organism evidence="3 4">
    <name type="scientific">Hirundo rustica rustica</name>
    <dbReference type="NCBI Taxonomy" id="333673"/>
    <lineage>
        <taxon>Eukaryota</taxon>
        <taxon>Metazoa</taxon>
        <taxon>Chordata</taxon>
        <taxon>Craniata</taxon>
        <taxon>Vertebrata</taxon>
        <taxon>Euteleostomi</taxon>
        <taxon>Archelosauria</taxon>
        <taxon>Archosauria</taxon>
        <taxon>Dinosauria</taxon>
        <taxon>Saurischia</taxon>
        <taxon>Theropoda</taxon>
        <taxon>Coelurosauria</taxon>
        <taxon>Aves</taxon>
        <taxon>Neognathae</taxon>
        <taxon>Neoaves</taxon>
        <taxon>Telluraves</taxon>
        <taxon>Australaves</taxon>
        <taxon>Passeriformes</taxon>
        <taxon>Sylvioidea</taxon>
        <taxon>Hirundinidae</taxon>
        <taxon>Hirundo</taxon>
    </lineage>
</organism>
<dbReference type="PANTHER" id="PTHR13500">
    <property type="entry name" value="NUCLEOLAR PRERIBOSOMAL-ASSOCIATED PROTEIN 1"/>
    <property type="match status" value="1"/>
</dbReference>
<evidence type="ECO:0000259" key="2">
    <source>
        <dbReference type="Pfam" id="PF16201"/>
    </source>
</evidence>
<keyword evidence="4" id="KW-1185">Reference proteome</keyword>
<dbReference type="PANTHER" id="PTHR13500:SF0">
    <property type="entry name" value="NUCLEOLAR PRE-RIBOSOMAL-ASSOCIATED PROTEIN 1"/>
    <property type="match status" value="1"/>
</dbReference>